<evidence type="ECO:0000313" key="2">
    <source>
        <dbReference type="Proteomes" id="UP000032120"/>
    </source>
</evidence>
<dbReference type="AlphaFoldDB" id="A0A0D0I2D0"/>
<accession>A0A0D0I2D0</accession>
<protein>
    <recommendedName>
        <fullName evidence="3">Lipoprotein</fullName>
    </recommendedName>
</protein>
<comment type="caution">
    <text evidence="1">The sequence shown here is derived from an EMBL/GenBank/DDBJ whole genome shotgun (WGS) entry which is preliminary data.</text>
</comment>
<organism evidence="1 2">
    <name type="scientific">Leucobacter komagatae</name>
    <dbReference type="NCBI Taxonomy" id="55969"/>
    <lineage>
        <taxon>Bacteria</taxon>
        <taxon>Bacillati</taxon>
        <taxon>Actinomycetota</taxon>
        <taxon>Actinomycetes</taxon>
        <taxon>Micrococcales</taxon>
        <taxon>Microbacteriaceae</taxon>
        <taxon>Leucobacter</taxon>
    </lineage>
</organism>
<dbReference type="EMBL" id="JXSQ01000001">
    <property type="protein sequence ID" value="KIP53886.1"/>
    <property type="molecule type" value="Genomic_DNA"/>
</dbReference>
<dbReference type="PROSITE" id="PS51257">
    <property type="entry name" value="PROKAR_LIPOPROTEIN"/>
    <property type="match status" value="1"/>
</dbReference>
<dbReference type="OrthoDB" id="5083495at2"/>
<proteinExistence type="predicted"/>
<name>A0A0D0I2D0_9MICO</name>
<dbReference type="RefSeq" id="WP_042542644.1">
    <property type="nucleotide sequence ID" value="NZ_JXSQ01000001.1"/>
</dbReference>
<reference evidence="1 2" key="1">
    <citation type="submission" date="2015-01" db="EMBL/GenBank/DDBJ databases">
        <title>Draft genome sequence of Leucobacter komagatae strain VKM ST2845.</title>
        <authorList>
            <person name="Karlyshev A.V."/>
            <person name="Kudryashova E.B."/>
        </authorList>
    </citation>
    <scope>NUCLEOTIDE SEQUENCE [LARGE SCALE GENOMIC DNA]</scope>
    <source>
        <strain evidence="1 2">VKM ST2845</strain>
    </source>
</reference>
<sequence>MPFTVRTGFVVGVGVLASIGLAGCGLPSTAQTCVSWASHETPQDAFDGAELVVLGRVAPAHTTRSVFGYRAAVHEVSVAQVLKGDADAKEPLEVASTPITCMGDEVYPEGDPLDVAGDVVLFLTDTEAAGEWRLLTPFEGVLAAGPDGAPPPLDAW</sequence>
<keyword evidence="2" id="KW-1185">Reference proteome</keyword>
<evidence type="ECO:0000313" key="1">
    <source>
        <dbReference type="EMBL" id="KIP53886.1"/>
    </source>
</evidence>
<dbReference type="Proteomes" id="UP000032120">
    <property type="component" value="Unassembled WGS sequence"/>
</dbReference>
<evidence type="ECO:0008006" key="3">
    <source>
        <dbReference type="Google" id="ProtNLM"/>
    </source>
</evidence>
<gene>
    <name evidence="1" type="ORF">SD72_01630</name>
</gene>